<feature type="disulfide bond" evidence="7">
    <location>
        <begin position="325"/>
        <end position="405"/>
    </location>
</feature>
<dbReference type="SMART" id="SM00608">
    <property type="entry name" value="ACR"/>
    <property type="match status" value="1"/>
</dbReference>
<dbReference type="InterPro" id="IPR036436">
    <property type="entry name" value="Disintegrin_dom_sf"/>
</dbReference>
<dbReference type="InterPro" id="IPR001762">
    <property type="entry name" value="Disintegrin_dom"/>
</dbReference>
<feature type="binding site" evidence="7">
    <location>
        <position position="360"/>
    </location>
    <ligand>
        <name>Zn(2+)</name>
        <dbReference type="ChEBI" id="CHEBI:29105"/>
        <note>catalytic</note>
    </ligand>
</feature>
<dbReference type="GO" id="GO:0046872">
    <property type="term" value="F:metal ion binding"/>
    <property type="evidence" value="ECO:0007669"/>
    <property type="project" value="UniProtKB-KW"/>
</dbReference>
<dbReference type="SMART" id="SM00050">
    <property type="entry name" value="DISIN"/>
    <property type="match status" value="1"/>
</dbReference>
<dbReference type="SUPFAM" id="SSF55486">
    <property type="entry name" value="Metalloproteases ('zincins'), catalytic domain"/>
    <property type="match status" value="1"/>
</dbReference>
<keyword evidence="7" id="KW-0862">Zinc</keyword>
<feature type="domain" description="Disintegrin" evidence="9">
    <location>
        <begin position="418"/>
        <end position="504"/>
    </location>
</feature>
<dbReference type="GO" id="GO:0009897">
    <property type="term" value="C:external side of plasma membrane"/>
    <property type="evidence" value="ECO:0007669"/>
    <property type="project" value="TreeGrafter"/>
</dbReference>
<evidence type="ECO:0000256" key="8">
    <source>
        <dbReference type="SAM" id="Phobius"/>
    </source>
</evidence>
<dbReference type="InterPro" id="IPR001590">
    <property type="entry name" value="Peptidase_M12B"/>
</dbReference>
<feature type="binding site" evidence="7">
    <location>
        <position position="350"/>
    </location>
    <ligand>
        <name>Zn(2+)</name>
        <dbReference type="ChEBI" id="CHEBI:29105"/>
        <note>catalytic</note>
    </ligand>
</feature>
<dbReference type="PROSITE" id="PS50215">
    <property type="entry name" value="ADAM_MEPRO"/>
    <property type="match status" value="1"/>
</dbReference>
<dbReference type="GO" id="GO:1990913">
    <property type="term" value="C:sperm head plasma membrane"/>
    <property type="evidence" value="ECO:0007669"/>
    <property type="project" value="TreeGrafter"/>
</dbReference>
<keyword evidence="5 7" id="KW-1015">Disulfide bond</keyword>
<feature type="disulfide bond" evidence="7">
    <location>
        <begin position="365"/>
        <end position="389"/>
    </location>
</feature>
<dbReference type="InterPro" id="IPR002870">
    <property type="entry name" value="Peptidase_M12B_N"/>
</dbReference>
<dbReference type="Pfam" id="PF01421">
    <property type="entry name" value="Reprolysin"/>
    <property type="match status" value="1"/>
</dbReference>
<feature type="domain" description="Peptidase M12B" evidence="10">
    <location>
        <begin position="215"/>
        <end position="410"/>
    </location>
</feature>
<dbReference type="InterPro" id="IPR024079">
    <property type="entry name" value="MetalloPept_cat_dom_sf"/>
</dbReference>
<dbReference type="InterPro" id="IPR034027">
    <property type="entry name" value="Reprolysin_adamalysin"/>
</dbReference>
<dbReference type="Gene3D" id="3.40.390.10">
    <property type="entry name" value="Collagenase (Catalytic Domain)"/>
    <property type="match status" value="1"/>
</dbReference>
<keyword evidence="12" id="KW-1185">Reference proteome</keyword>
<dbReference type="Ensembl" id="ENSDNVT00000025098.1">
    <property type="protein sequence ID" value="ENSDNVP00000020810.1"/>
    <property type="gene ID" value="ENSDNVG00000014566.1"/>
</dbReference>
<dbReference type="InterPro" id="IPR000742">
    <property type="entry name" value="EGF"/>
</dbReference>
<evidence type="ECO:0000313" key="12">
    <source>
        <dbReference type="Proteomes" id="UP000694423"/>
    </source>
</evidence>
<evidence type="ECO:0000313" key="11">
    <source>
        <dbReference type="Ensembl" id="ENSDNVP00000020810.1"/>
    </source>
</evidence>
<evidence type="ECO:0000256" key="3">
    <source>
        <dbReference type="ARBA" id="ARBA00022989"/>
    </source>
</evidence>
<dbReference type="SUPFAM" id="SSF57552">
    <property type="entry name" value="Blood coagulation inhibitor (disintegrin)"/>
    <property type="match status" value="1"/>
</dbReference>
<proteinExistence type="predicted"/>
<keyword evidence="2 8" id="KW-0812">Transmembrane</keyword>
<evidence type="ECO:0000259" key="9">
    <source>
        <dbReference type="PROSITE" id="PS50214"/>
    </source>
</evidence>
<feature type="active site" evidence="7">
    <location>
        <position position="351"/>
    </location>
</feature>
<dbReference type="GO" id="GO:0008584">
    <property type="term" value="P:male gonad development"/>
    <property type="evidence" value="ECO:0007669"/>
    <property type="project" value="TreeGrafter"/>
</dbReference>
<comment type="caution">
    <text evidence="7">Lacks conserved residue(s) required for the propagation of feature annotation.</text>
</comment>
<comment type="subcellular location">
    <subcellularLocation>
        <location evidence="1">Membrane</location>
        <topology evidence="1">Single-pass type I membrane protein</topology>
    </subcellularLocation>
</comment>
<feature type="binding site" evidence="7">
    <location>
        <position position="354"/>
    </location>
    <ligand>
        <name>Zn(2+)</name>
        <dbReference type="ChEBI" id="CHEBI:29105"/>
        <note>catalytic</note>
    </ligand>
</feature>
<evidence type="ECO:0000256" key="5">
    <source>
        <dbReference type="ARBA" id="ARBA00023157"/>
    </source>
</evidence>
<dbReference type="PANTHER" id="PTHR11905:SF120">
    <property type="entry name" value="DISINTEGRIN AND METALLOPROTEINASE DOMAIN-CONTAINING PROTEIN 1A"/>
    <property type="match status" value="1"/>
</dbReference>
<dbReference type="CDD" id="cd04269">
    <property type="entry name" value="ZnMc_adamalysin_II_like"/>
    <property type="match status" value="1"/>
</dbReference>
<dbReference type="GO" id="GO:0006508">
    <property type="term" value="P:proteolysis"/>
    <property type="evidence" value="ECO:0007669"/>
    <property type="project" value="InterPro"/>
</dbReference>
<dbReference type="Pfam" id="PF00200">
    <property type="entry name" value="Disintegrin"/>
    <property type="match status" value="1"/>
</dbReference>
<reference evidence="11" key="2">
    <citation type="submission" date="2025-09" db="UniProtKB">
        <authorList>
            <consortium name="Ensembl"/>
        </authorList>
    </citation>
    <scope>IDENTIFICATION</scope>
</reference>
<dbReference type="Pfam" id="PF08516">
    <property type="entry name" value="ADAM_CR"/>
    <property type="match status" value="1"/>
</dbReference>
<dbReference type="FunFam" id="4.10.70.10:FF:000001">
    <property type="entry name" value="Disintegrin and metalloproteinase domain-containing protein 22"/>
    <property type="match status" value="1"/>
</dbReference>
<dbReference type="PROSITE" id="PS50214">
    <property type="entry name" value="DISINTEGRIN_2"/>
    <property type="match status" value="1"/>
</dbReference>
<keyword evidence="3 8" id="KW-1133">Transmembrane helix</keyword>
<sequence>RRKEGPGVAGARKMRRRPAGWGSALLLALGVSIASAARLLPGAAGQHPPPGYAAYEIVRPQKLSPRAGRAAAGEASYAITAAEENYVVHLRQKKGLLVKNLPVFTYSPSGERMVEQPHVPQCYYLGYVEGRPGSLVTLSACSGLRGQLEIGNRSYTIEPVPGSRTFQHLLYRREKTEDKALTCGLTEMIRNQQGKVGAKTPLGAQDYLQRLKHTRYVEIFVVVDHYLFSFHGRNESAAMHLVTDIINLSETYYYSLKVRICLIGMEIWTHSNFIRYSQDIEYVLNNFNDWANQDLAQRMKYDLTHLFTYRDFGLVVGLAYVGTICYAGYNTGVVSHIRRDFVIFSIVFAHELGHNLGMEHDTKDCTCGKATKCYMTGESLEDTKAFSNCSVKSYLDLLDRGDGDCLRNVPEPHRLFYFKHCGNKVIDEGEQCDCGRPLDCRGNPCCNQDCRLKPGAVCSVGQCCQKCHFRAAGHKCRSEADECDLPEYCNGTSEWCPEDFYVHDGMPCSDDGYCYQGKCATYDSQCRKLFGKEARGAPESCYKKLNVKGDRFGNCGGDGSEVAFVGCKPQNALCGRLQCVNVKRIPLLRGPETIIQTPGPQDWCWGTGYYAGVDIPDIGGGLDGTKCGPQKICINKTCTDAVVRTKCDAKVLCQGKGVCNNLGHCHCEAGWAPPDCRFHGLGGSKDSGPPPPLVVSVADVVQNKVFGTAIGICIPVALTLIALLIVVTKYRAAIVIFADEEQSMQKENNV</sequence>
<evidence type="ECO:0008006" key="13">
    <source>
        <dbReference type="Google" id="ProtNLM"/>
    </source>
</evidence>
<evidence type="ECO:0000256" key="4">
    <source>
        <dbReference type="ARBA" id="ARBA00023136"/>
    </source>
</evidence>
<evidence type="ECO:0000256" key="2">
    <source>
        <dbReference type="ARBA" id="ARBA00022692"/>
    </source>
</evidence>
<dbReference type="Pfam" id="PF01562">
    <property type="entry name" value="Pep_M12B_propep"/>
    <property type="match status" value="1"/>
</dbReference>
<dbReference type="PROSITE" id="PS00427">
    <property type="entry name" value="DISINTEGRIN_1"/>
    <property type="match status" value="1"/>
</dbReference>
<evidence type="ECO:0000259" key="10">
    <source>
        <dbReference type="PROSITE" id="PS50215"/>
    </source>
</evidence>
<keyword evidence="4 8" id="KW-0472">Membrane</keyword>
<dbReference type="AlphaFoldDB" id="A0A8C4KCT4"/>
<dbReference type="InterPro" id="IPR018358">
    <property type="entry name" value="Disintegrin_CS"/>
</dbReference>
<organism evidence="11 12">
    <name type="scientific">Dromaius novaehollandiae</name>
    <name type="common">Emu</name>
    <dbReference type="NCBI Taxonomy" id="8790"/>
    <lineage>
        <taxon>Eukaryota</taxon>
        <taxon>Metazoa</taxon>
        <taxon>Chordata</taxon>
        <taxon>Craniata</taxon>
        <taxon>Vertebrata</taxon>
        <taxon>Euteleostomi</taxon>
        <taxon>Archelosauria</taxon>
        <taxon>Archosauria</taxon>
        <taxon>Dinosauria</taxon>
        <taxon>Saurischia</taxon>
        <taxon>Theropoda</taxon>
        <taxon>Coelurosauria</taxon>
        <taxon>Aves</taxon>
        <taxon>Palaeognathae</taxon>
        <taxon>Casuariiformes</taxon>
        <taxon>Dromaiidae</taxon>
        <taxon>Dromaius</taxon>
    </lineage>
</organism>
<dbReference type="Gene3D" id="4.10.70.10">
    <property type="entry name" value="Disintegrin domain"/>
    <property type="match status" value="1"/>
</dbReference>
<dbReference type="PANTHER" id="PTHR11905">
    <property type="entry name" value="ADAM A DISINTEGRIN AND METALLOPROTEASE DOMAIN"/>
    <property type="match status" value="1"/>
</dbReference>
<evidence type="ECO:0000256" key="1">
    <source>
        <dbReference type="ARBA" id="ARBA00004479"/>
    </source>
</evidence>
<dbReference type="InterPro" id="IPR006586">
    <property type="entry name" value="ADAM_Cys-rich"/>
</dbReference>
<dbReference type="GO" id="GO:0004222">
    <property type="term" value="F:metalloendopeptidase activity"/>
    <property type="evidence" value="ECO:0007669"/>
    <property type="project" value="InterPro"/>
</dbReference>
<evidence type="ECO:0000256" key="7">
    <source>
        <dbReference type="PROSITE-ProRule" id="PRU00276"/>
    </source>
</evidence>
<dbReference type="Proteomes" id="UP000694423">
    <property type="component" value="Unplaced"/>
</dbReference>
<dbReference type="PROSITE" id="PS01186">
    <property type="entry name" value="EGF_2"/>
    <property type="match status" value="1"/>
</dbReference>
<keyword evidence="7" id="KW-0479">Metal-binding</keyword>
<reference evidence="11" key="1">
    <citation type="submission" date="2025-08" db="UniProtKB">
        <authorList>
            <consortium name="Ensembl"/>
        </authorList>
    </citation>
    <scope>IDENTIFICATION</scope>
</reference>
<name>A0A8C4KCT4_DRONO</name>
<evidence type="ECO:0000256" key="6">
    <source>
        <dbReference type="PROSITE-ProRule" id="PRU00068"/>
    </source>
</evidence>
<feature type="transmembrane region" description="Helical" evidence="8">
    <location>
        <begin position="705"/>
        <end position="727"/>
    </location>
</feature>
<protein>
    <recommendedName>
        <fullName evidence="13">ADA20 protein</fullName>
    </recommendedName>
</protein>
<accession>A0A8C4KCT4</accession>
<feature type="disulfide bond" evidence="6">
    <location>
        <begin position="476"/>
        <end position="496"/>
    </location>
</feature>
<dbReference type="FunFam" id="3.40.390.10:FF:000002">
    <property type="entry name" value="Disintegrin and metalloproteinase domain-containing protein 22"/>
    <property type="match status" value="1"/>
</dbReference>